<dbReference type="InterPro" id="IPR001647">
    <property type="entry name" value="HTH_TetR"/>
</dbReference>
<dbReference type="InterPro" id="IPR036271">
    <property type="entry name" value="Tet_transcr_reg_TetR-rel_C_sf"/>
</dbReference>
<dbReference type="SUPFAM" id="SSF48498">
    <property type="entry name" value="Tetracyclin repressor-like, C-terminal domain"/>
    <property type="match status" value="1"/>
</dbReference>
<evidence type="ECO:0000313" key="5">
    <source>
        <dbReference type="Proteomes" id="UP000244913"/>
    </source>
</evidence>
<keyword evidence="1 2" id="KW-0238">DNA-binding</keyword>
<evidence type="ECO:0000259" key="3">
    <source>
        <dbReference type="PROSITE" id="PS50977"/>
    </source>
</evidence>
<feature type="DNA-binding region" description="H-T-H motif" evidence="2">
    <location>
        <begin position="33"/>
        <end position="52"/>
    </location>
</feature>
<dbReference type="InterPro" id="IPR023772">
    <property type="entry name" value="DNA-bd_HTH_TetR-type_CS"/>
</dbReference>
<dbReference type="PANTHER" id="PTHR30055:SF226">
    <property type="entry name" value="HTH-TYPE TRANSCRIPTIONAL REGULATOR PKSA"/>
    <property type="match status" value="1"/>
</dbReference>
<dbReference type="Gene3D" id="1.10.357.10">
    <property type="entry name" value="Tetracycline Repressor, domain 2"/>
    <property type="match status" value="1"/>
</dbReference>
<dbReference type="InterPro" id="IPR050109">
    <property type="entry name" value="HTH-type_TetR-like_transc_reg"/>
</dbReference>
<proteinExistence type="predicted"/>
<dbReference type="AlphaFoldDB" id="A0A2T9JMA1"/>
<evidence type="ECO:0000256" key="2">
    <source>
        <dbReference type="PROSITE-ProRule" id="PRU00335"/>
    </source>
</evidence>
<reference evidence="4 5" key="1">
    <citation type="submission" date="2018-04" db="EMBL/GenBank/DDBJ databases">
        <title>The genome sequence of Caulobacter sp. 736.</title>
        <authorList>
            <person name="Gao J."/>
            <person name="Sun J."/>
        </authorList>
    </citation>
    <scope>NUCLEOTIDE SEQUENCE [LARGE SCALE GENOMIC DNA]</scope>
    <source>
        <strain evidence="4 5">736</strain>
    </source>
</reference>
<comment type="caution">
    <text evidence="4">The sequence shown here is derived from an EMBL/GenBank/DDBJ whole genome shotgun (WGS) entry which is preliminary data.</text>
</comment>
<feature type="domain" description="HTH tetR-type" evidence="3">
    <location>
        <begin position="10"/>
        <end position="70"/>
    </location>
</feature>
<organism evidence="4 5">
    <name type="scientific">Caulobacter radicis</name>
    <dbReference type="NCBI Taxonomy" id="2172650"/>
    <lineage>
        <taxon>Bacteria</taxon>
        <taxon>Pseudomonadati</taxon>
        <taxon>Pseudomonadota</taxon>
        <taxon>Alphaproteobacteria</taxon>
        <taxon>Caulobacterales</taxon>
        <taxon>Caulobacteraceae</taxon>
        <taxon>Caulobacter</taxon>
    </lineage>
</organism>
<sequence>MPKRDPGHMSAQRERIVRAAILCIADKGVERTTIADIWRKAGLSAGSLYVHFANKDDIIAAALRFGGMTETSLPDTWEAFVAMASSPDGQMGFDLETIVRNRLHLHAESVHPGHLHEAFKPILEQSLDLFAEQLQRLADKGEIGLKMSARQTAMAMSALIDGMLWIALASDRPLEDLRPEIAAGLRCFVETRASS</sequence>
<dbReference type="EMBL" id="QDKP01000024">
    <property type="protein sequence ID" value="PVM84794.1"/>
    <property type="molecule type" value="Genomic_DNA"/>
</dbReference>
<dbReference type="InterPro" id="IPR009057">
    <property type="entry name" value="Homeodomain-like_sf"/>
</dbReference>
<dbReference type="PROSITE" id="PS01081">
    <property type="entry name" value="HTH_TETR_1"/>
    <property type="match status" value="1"/>
</dbReference>
<accession>A0A2T9JMA1</accession>
<keyword evidence="5" id="KW-1185">Reference proteome</keyword>
<dbReference type="GO" id="GO:0003700">
    <property type="term" value="F:DNA-binding transcription factor activity"/>
    <property type="evidence" value="ECO:0007669"/>
    <property type="project" value="TreeGrafter"/>
</dbReference>
<protein>
    <recommendedName>
        <fullName evidence="3">HTH tetR-type domain-containing protein</fullName>
    </recommendedName>
</protein>
<name>A0A2T9JMA1_9CAUL</name>
<gene>
    <name evidence="4" type="ORF">DDF65_08110</name>
</gene>
<dbReference type="GO" id="GO:0000976">
    <property type="term" value="F:transcription cis-regulatory region binding"/>
    <property type="evidence" value="ECO:0007669"/>
    <property type="project" value="TreeGrafter"/>
</dbReference>
<dbReference type="PROSITE" id="PS50977">
    <property type="entry name" value="HTH_TETR_2"/>
    <property type="match status" value="1"/>
</dbReference>
<dbReference type="SUPFAM" id="SSF46689">
    <property type="entry name" value="Homeodomain-like"/>
    <property type="match status" value="1"/>
</dbReference>
<dbReference type="PRINTS" id="PR00455">
    <property type="entry name" value="HTHTETR"/>
</dbReference>
<dbReference type="PANTHER" id="PTHR30055">
    <property type="entry name" value="HTH-TYPE TRANSCRIPTIONAL REGULATOR RUTR"/>
    <property type="match status" value="1"/>
</dbReference>
<evidence type="ECO:0000313" key="4">
    <source>
        <dbReference type="EMBL" id="PVM84794.1"/>
    </source>
</evidence>
<evidence type="ECO:0000256" key="1">
    <source>
        <dbReference type="ARBA" id="ARBA00023125"/>
    </source>
</evidence>
<dbReference type="Pfam" id="PF00440">
    <property type="entry name" value="TetR_N"/>
    <property type="match status" value="1"/>
</dbReference>
<dbReference type="Proteomes" id="UP000244913">
    <property type="component" value="Unassembled WGS sequence"/>
</dbReference>